<name>A0A653ACQ0_9BACT</name>
<dbReference type="Gene3D" id="3.40.50.200">
    <property type="entry name" value="Peptidase S8/S53 domain"/>
    <property type="match status" value="1"/>
</dbReference>
<keyword evidence="2 5" id="KW-0378">Hydrolase</keyword>
<proteinExistence type="inferred from homology"/>
<evidence type="ECO:0000256" key="3">
    <source>
        <dbReference type="ARBA" id="ARBA00022825"/>
    </source>
</evidence>
<dbReference type="PANTHER" id="PTHR42884">
    <property type="entry name" value="PROPROTEIN CONVERTASE SUBTILISIN/KEXIN-RELATED"/>
    <property type="match status" value="1"/>
</dbReference>
<dbReference type="SUPFAM" id="SSF50939">
    <property type="entry name" value="Sialidases"/>
    <property type="match status" value="1"/>
</dbReference>
<evidence type="ECO:0000256" key="5">
    <source>
        <dbReference type="PROSITE-ProRule" id="PRU01240"/>
    </source>
</evidence>
<dbReference type="PROSITE" id="PS00137">
    <property type="entry name" value="SUBTILASE_HIS"/>
    <property type="match status" value="1"/>
</dbReference>
<dbReference type="PROSITE" id="PS00138">
    <property type="entry name" value="SUBTILASE_SER"/>
    <property type="match status" value="1"/>
</dbReference>
<dbReference type="PROSITE" id="PS51892">
    <property type="entry name" value="SUBTILASE"/>
    <property type="match status" value="1"/>
</dbReference>
<dbReference type="InterPro" id="IPR026444">
    <property type="entry name" value="Secre_tail"/>
</dbReference>
<keyword evidence="1 5" id="KW-0645">Protease</keyword>
<feature type="active site" description="Charge relay system" evidence="4 5">
    <location>
        <position position="253"/>
    </location>
</feature>
<dbReference type="SUPFAM" id="SSF52743">
    <property type="entry name" value="Subtilisin-like"/>
    <property type="match status" value="1"/>
</dbReference>
<feature type="domain" description="Peptidase S8/S53" evidence="6">
    <location>
        <begin position="245"/>
        <end position="529"/>
    </location>
</feature>
<comment type="similarity">
    <text evidence="5">Belongs to the peptidase S8 family.</text>
</comment>
<evidence type="ECO:0000256" key="2">
    <source>
        <dbReference type="ARBA" id="ARBA00022801"/>
    </source>
</evidence>
<reference evidence="8" key="1">
    <citation type="submission" date="2018-07" db="EMBL/GenBank/DDBJ databases">
        <authorList>
            <consortium name="Genoscope - CEA"/>
            <person name="William W."/>
        </authorList>
    </citation>
    <scope>NUCLEOTIDE SEQUENCE</scope>
    <source>
        <strain evidence="8">IK1</strain>
    </source>
</reference>
<feature type="active site" description="Charge relay system" evidence="4 5">
    <location>
        <position position="287"/>
    </location>
</feature>
<evidence type="ECO:0000256" key="1">
    <source>
        <dbReference type="ARBA" id="ARBA00022670"/>
    </source>
</evidence>
<dbReference type="GO" id="GO:0016020">
    <property type="term" value="C:membrane"/>
    <property type="evidence" value="ECO:0007669"/>
    <property type="project" value="TreeGrafter"/>
</dbReference>
<dbReference type="AlphaFoldDB" id="A0A653ACQ0"/>
<dbReference type="InterPro" id="IPR034054">
    <property type="entry name" value="Pep_S8_PrcA"/>
</dbReference>
<dbReference type="PANTHER" id="PTHR42884:SF14">
    <property type="entry name" value="NEUROENDOCRINE CONVERTASE 1"/>
    <property type="match status" value="1"/>
</dbReference>
<feature type="domain" description="Secretion system C-terminal sorting" evidence="7">
    <location>
        <begin position="833"/>
        <end position="889"/>
    </location>
</feature>
<gene>
    <name evidence="8" type="ORF">TRIP_D310149</name>
</gene>
<dbReference type="Pfam" id="PF00082">
    <property type="entry name" value="Peptidase_S8"/>
    <property type="match status" value="1"/>
</dbReference>
<evidence type="ECO:0000259" key="7">
    <source>
        <dbReference type="Pfam" id="PF18962"/>
    </source>
</evidence>
<sequence>MKRIILMTFITIVNSFMIFGQNDYYWYKNQKIFVEKLVTKHFIVLDNSLDSTSLKVSLPTSTKIKKWSITKNDAGILPYKNNPISETKWAIIEDNSNVSSKANLMNNKSVKYETSFYLTSKKVEVGLSNLFYVKLKDTNDINLLEKMALENGATIVGNNKFMPLWYTLSCSNSSKGNALQMANLFYETQKFSAAEPNFMNKFDINCVNDTYFSQQWNLNNTGQNGGTIGIDIHFCQARQITTGNSNIIVAVIDQGVELNHPDLVNNIYSSSYDCQTGTSPSVVRGSHGTACAGIIGAVSNNNLGVSGIASSCRLMSISNDLWLRPNVEQELANGFNWARQNGASVISNSWGHNSLASTFLDDAITNALTLGRNGLGCVVVFATGNNDGSVIYPANSNPDILAVGAMSPCAQRKNPSSCDGEYWWGSDYGPELDIVAPGVLIPTTDRQGSNGYNTSTGTAGDYYMTFNGTSSATPHVAAVAALILSRNPNLTQRQVADIIESTAQKVGSYTYQTTTGRTNGTWNNDMGYGLLDAYAAVQAATPAVCNPPILQNVTRSGTTVTYYWDNNNTNNTTIGLQYSIDGGTTWVSNHGGATSPRSWSNVPDVRPIKFRVLGYAPGCSETTSNVIEHPCIAPTLQNIVRSGTTTTFYWSNNITQYFTIGLQYSTDGGTTWVSNHGSATSPRSWSNVPDVSYIKYRVLGYSYGCSGVASNILIYSCNPPVLQNVERNGTTVTYYWDNNYANNTTIGLQYSIDGGTTWVSNHGGATSPRSWSGVPAVYPIKYRVLGYSSSCSGTQSNILTFTASGMGGVKRDPNLPQEASQLKEEYNLIYNSATGVLKVNYPQNVKILKLYNVLGRIIMQQETNNTLENEFNINNLPAGIYIVTFDKSCSRKFVK</sequence>
<dbReference type="EC" id="3.4.21.62" evidence="8"/>
<keyword evidence="3 5" id="KW-0720">Serine protease</keyword>
<dbReference type="InterPro" id="IPR036278">
    <property type="entry name" value="Sialidase_sf"/>
</dbReference>
<protein>
    <submittedName>
        <fullName evidence="8">Putative Subtilisin</fullName>
        <ecNumber evidence="8">3.4.21.62</ecNumber>
    </submittedName>
</protein>
<dbReference type="InterPro" id="IPR023828">
    <property type="entry name" value="Peptidase_S8_Ser-AS"/>
</dbReference>
<accession>A0A653ACQ0</accession>
<dbReference type="NCBIfam" id="TIGR04183">
    <property type="entry name" value="Por_Secre_tail"/>
    <property type="match status" value="1"/>
</dbReference>
<evidence type="ECO:0000313" key="8">
    <source>
        <dbReference type="EMBL" id="VBB45754.1"/>
    </source>
</evidence>
<dbReference type="PRINTS" id="PR00723">
    <property type="entry name" value="SUBTILISIN"/>
</dbReference>
<dbReference type="EMBL" id="UPXZ01000025">
    <property type="protein sequence ID" value="VBB45754.1"/>
    <property type="molecule type" value="Genomic_DNA"/>
</dbReference>
<organism evidence="8">
    <name type="scientific">uncultured Paludibacter sp</name>
    <dbReference type="NCBI Taxonomy" id="497635"/>
    <lineage>
        <taxon>Bacteria</taxon>
        <taxon>Pseudomonadati</taxon>
        <taxon>Bacteroidota</taxon>
        <taxon>Bacteroidia</taxon>
        <taxon>Bacteroidales</taxon>
        <taxon>Paludibacteraceae</taxon>
        <taxon>Paludibacter</taxon>
        <taxon>environmental samples</taxon>
    </lineage>
</organism>
<dbReference type="InterPro" id="IPR022398">
    <property type="entry name" value="Peptidase_S8_His-AS"/>
</dbReference>
<evidence type="ECO:0000256" key="4">
    <source>
        <dbReference type="PIRSR" id="PIRSR615500-1"/>
    </source>
</evidence>
<feature type="active site" description="Charge relay system" evidence="4 5">
    <location>
        <position position="470"/>
    </location>
</feature>
<evidence type="ECO:0000259" key="6">
    <source>
        <dbReference type="Pfam" id="PF00082"/>
    </source>
</evidence>
<dbReference type="InterPro" id="IPR036852">
    <property type="entry name" value="Peptidase_S8/S53_dom_sf"/>
</dbReference>
<dbReference type="GO" id="GO:0016485">
    <property type="term" value="P:protein processing"/>
    <property type="evidence" value="ECO:0007669"/>
    <property type="project" value="TreeGrafter"/>
</dbReference>
<dbReference type="CDD" id="cd07498">
    <property type="entry name" value="Peptidases_S8_15"/>
    <property type="match status" value="1"/>
</dbReference>
<dbReference type="InterPro" id="IPR015500">
    <property type="entry name" value="Peptidase_S8_subtilisin-rel"/>
</dbReference>
<dbReference type="Pfam" id="PF18962">
    <property type="entry name" value="Por_Secre_tail"/>
    <property type="match status" value="1"/>
</dbReference>
<dbReference type="GO" id="GO:0004252">
    <property type="term" value="F:serine-type endopeptidase activity"/>
    <property type="evidence" value="ECO:0007669"/>
    <property type="project" value="UniProtKB-UniRule"/>
</dbReference>
<dbReference type="InterPro" id="IPR000209">
    <property type="entry name" value="Peptidase_S8/S53_dom"/>
</dbReference>